<dbReference type="OrthoDB" id="2910790at2759"/>
<dbReference type="EMBL" id="AYKW01000001">
    <property type="protein sequence ID" value="PIL36355.1"/>
    <property type="molecule type" value="Genomic_DNA"/>
</dbReference>
<proteinExistence type="predicted"/>
<dbReference type="InterPro" id="IPR046528">
    <property type="entry name" value="DUF6593"/>
</dbReference>
<reference evidence="2 3" key="1">
    <citation type="journal article" date="2015" name="Sci. Rep.">
        <title>Chromosome-level genome map provides insights into diverse defense mechanisms in the medicinal fungus Ganoderma sinense.</title>
        <authorList>
            <person name="Zhu Y."/>
            <person name="Xu J."/>
            <person name="Sun C."/>
            <person name="Zhou S."/>
            <person name="Xu H."/>
            <person name="Nelson D.R."/>
            <person name="Qian J."/>
            <person name="Song J."/>
            <person name="Luo H."/>
            <person name="Xiang L."/>
            <person name="Li Y."/>
            <person name="Xu Z."/>
            <person name="Ji A."/>
            <person name="Wang L."/>
            <person name="Lu S."/>
            <person name="Hayward A."/>
            <person name="Sun W."/>
            <person name="Li X."/>
            <person name="Schwartz D.C."/>
            <person name="Wang Y."/>
            <person name="Chen S."/>
        </authorList>
    </citation>
    <scope>NUCLEOTIDE SEQUENCE [LARGE SCALE GENOMIC DNA]</scope>
    <source>
        <strain evidence="2 3">ZZ0214-1</strain>
    </source>
</reference>
<feature type="domain" description="DUF6593" evidence="1">
    <location>
        <begin position="78"/>
        <end position="193"/>
    </location>
</feature>
<dbReference type="AlphaFoldDB" id="A0A2G8SRF7"/>
<evidence type="ECO:0000313" key="3">
    <source>
        <dbReference type="Proteomes" id="UP000230002"/>
    </source>
</evidence>
<accession>A0A2G8SRF7</accession>
<gene>
    <name evidence="2" type="ORF">GSI_00043</name>
</gene>
<dbReference type="Pfam" id="PF20236">
    <property type="entry name" value="DUF6593"/>
    <property type="match status" value="1"/>
</dbReference>
<protein>
    <recommendedName>
        <fullName evidence="1">DUF6593 domain-containing protein</fullName>
    </recommendedName>
</protein>
<name>A0A2G8SRF7_9APHY</name>
<keyword evidence="3" id="KW-1185">Reference proteome</keyword>
<sequence length="199" mass="22418">MINRVLPYYLEDRSGHYTGTDFDEIYDRLFLRVARPTPAQALAAHYPGPDAALTLMIYDTGRRSASPRLSRPPPREPAAILEFGANGALGTISFVEARVSMPMAQYLRKTSMFAGSLSRKFTAANGEEYRWIHHAVKDHEWSCVDSRDYVVAHYSVKSSEKVAYNTSGNVLTIYEPFTHLAIEILATLTIMRHLAAEKY</sequence>
<evidence type="ECO:0000313" key="2">
    <source>
        <dbReference type="EMBL" id="PIL36355.1"/>
    </source>
</evidence>
<evidence type="ECO:0000259" key="1">
    <source>
        <dbReference type="Pfam" id="PF20236"/>
    </source>
</evidence>
<organism evidence="2 3">
    <name type="scientific">Ganoderma sinense ZZ0214-1</name>
    <dbReference type="NCBI Taxonomy" id="1077348"/>
    <lineage>
        <taxon>Eukaryota</taxon>
        <taxon>Fungi</taxon>
        <taxon>Dikarya</taxon>
        <taxon>Basidiomycota</taxon>
        <taxon>Agaricomycotina</taxon>
        <taxon>Agaricomycetes</taxon>
        <taxon>Polyporales</taxon>
        <taxon>Polyporaceae</taxon>
        <taxon>Ganoderma</taxon>
    </lineage>
</organism>
<comment type="caution">
    <text evidence="2">The sequence shown here is derived from an EMBL/GenBank/DDBJ whole genome shotgun (WGS) entry which is preliminary data.</text>
</comment>
<dbReference type="Proteomes" id="UP000230002">
    <property type="component" value="Unassembled WGS sequence"/>
</dbReference>